<dbReference type="GO" id="GO:0071949">
    <property type="term" value="F:FAD binding"/>
    <property type="evidence" value="ECO:0007669"/>
    <property type="project" value="InterPro"/>
</dbReference>
<dbReference type="InterPro" id="IPR050493">
    <property type="entry name" value="FAD-dep_Monooxygenase_BioMet"/>
</dbReference>
<dbReference type="AlphaFoldDB" id="A0A1G8S340"/>
<keyword evidence="2" id="KW-0503">Monooxygenase</keyword>
<accession>A0A1G8S340</accession>
<dbReference type="InterPro" id="IPR036188">
    <property type="entry name" value="FAD/NAD-bd_sf"/>
</dbReference>
<dbReference type="EMBL" id="FNEB01000010">
    <property type="protein sequence ID" value="SDJ23542.1"/>
    <property type="molecule type" value="Genomic_DNA"/>
</dbReference>
<keyword evidence="5" id="KW-1185">Reference proteome</keyword>
<dbReference type="GO" id="GO:0004497">
    <property type="term" value="F:monooxygenase activity"/>
    <property type="evidence" value="ECO:0007669"/>
    <property type="project" value="UniProtKB-KW"/>
</dbReference>
<sequence length="389" mass="42250">MDISGLKVLVVGGGIGGLAVSRALALRGADVTVLEQAPEITEVGAGIQVSPNGFAVLRTLGLDGALRTCSVRGETISLRDYRGGEVLQLDLRRLARRDYFFVHRADMIDLLAKGARAAGVRIRLLQKVTAIEPGRTPRVTLQTGDTREADLIIGADGLHSVLRGTLNGAEAPFFTGQVAWRALVPNTEGRGAQVQVHMGPGRHVVSYPLRDGGLLNLVAVREQRDWVAESWTQEDDPANLRAAFPDFGPDLRALLERVETVRQWGLFRHPVARHWHGGHCALLGDAAHPTLPFLAQGACMALEDAWGLVRALDGADGVESGLAAYQGLRAGRARRVIDAASANAWKYHLRFGPLRMAAHGALRLGGALMPDRMLHQFDWLYDYDITDER</sequence>
<dbReference type="PANTHER" id="PTHR13789:SF309">
    <property type="entry name" value="PUTATIVE (AFU_ORTHOLOGUE AFUA_6G14510)-RELATED"/>
    <property type="match status" value="1"/>
</dbReference>
<dbReference type="Proteomes" id="UP000199340">
    <property type="component" value="Unassembled WGS sequence"/>
</dbReference>
<evidence type="ECO:0000256" key="2">
    <source>
        <dbReference type="ARBA" id="ARBA00023033"/>
    </source>
</evidence>
<dbReference type="Gene3D" id="3.50.50.60">
    <property type="entry name" value="FAD/NAD(P)-binding domain"/>
    <property type="match status" value="1"/>
</dbReference>
<evidence type="ECO:0000256" key="1">
    <source>
        <dbReference type="ARBA" id="ARBA00023002"/>
    </source>
</evidence>
<evidence type="ECO:0000259" key="3">
    <source>
        <dbReference type="Pfam" id="PF01494"/>
    </source>
</evidence>
<dbReference type="PRINTS" id="PR00420">
    <property type="entry name" value="RNGMNOXGNASE"/>
</dbReference>
<gene>
    <name evidence="4" type="ORF">SAMN05421850_110103</name>
</gene>
<dbReference type="SUPFAM" id="SSF51905">
    <property type="entry name" value="FAD/NAD(P)-binding domain"/>
    <property type="match status" value="1"/>
</dbReference>
<dbReference type="SUPFAM" id="SSF54373">
    <property type="entry name" value="FAD-linked reductases, C-terminal domain"/>
    <property type="match status" value="1"/>
</dbReference>
<evidence type="ECO:0000313" key="5">
    <source>
        <dbReference type="Proteomes" id="UP000199340"/>
    </source>
</evidence>
<protein>
    <submittedName>
        <fullName evidence="4">Salicylate hydroxylase</fullName>
    </submittedName>
</protein>
<keyword evidence="1" id="KW-0560">Oxidoreductase</keyword>
<name>A0A1G8S340_9RHOB</name>
<dbReference type="STRING" id="490829.SAMN05421850_110103"/>
<feature type="domain" description="FAD-binding" evidence="3">
    <location>
        <begin position="7"/>
        <end position="339"/>
    </location>
</feature>
<dbReference type="RefSeq" id="WP_090030032.1">
    <property type="nucleotide sequence ID" value="NZ_FNEB01000010.1"/>
</dbReference>
<evidence type="ECO:0000313" key="4">
    <source>
        <dbReference type="EMBL" id="SDJ23542.1"/>
    </source>
</evidence>
<dbReference type="PANTHER" id="PTHR13789">
    <property type="entry name" value="MONOOXYGENASE"/>
    <property type="match status" value="1"/>
</dbReference>
<proteinExistence type="predicted"/>
<organism evidence="4 5">
    <name type="scientific">Lutimaribacter saemankumensis</name>
    <dbReference type="NCBI Taxonomy" id="490829"/>
    <lineage>
        <taxon>Bacteria</taxon>
        <taxon>Pseudomonadati</taxon>
        <taxon>Pseudomonadota</taxon>
        <taxon>Alphaproteobacteria</taxon>
        <taxon>Rhodobacterales</taxon>
        <taxon>Roseobacteraceae</taxon>
        <taxon>Lutimaribacter</taxon>
    </lineage>
</organism>
<dbReference type="Pfam" id="PF01494">
    <property type="entry name" value="FAD_binding_3"/>
    <property type="match status" value="1"/>
</dbReference>
<dbReference type="OrthoDB" id="4230779at2"/>
<dbReference type="InterPro" id="IPR002938">
    <property type="entry name" value="FAD-bd"/>
</dbReference>
<reference evidence="4 5" key="1">
    <citation type="submission" date="2016-10" db="EMBL/GenBank/DDBJ databases">
        <authorList>
            <person name="de Groot N.N."/>
        </authorList>
    </citation>
    <scope>NUCLEOTIDE SEQUENCE [LARGE SCALE GENOMIC DNA]</scope>
    <source>
        <strain evidence="4 5">DSM 28010</strain>
    </source>
</reference>